<evidence type="ECO:0000313" key="2">
    <source>
        <dbReference type="EMBL" id="SDM25219.1"/>
    </source>
</evidence>
<proteinExistence type="predicted"/>
<dbReference type="SUPFAM" id="SSF55729">
    <property type="entry name" value="Acyl-CoA N-acyltransferases (Nat)"/>
    <property type="match status" value="1"/>
</dbReference>
<feature type="domain" description="N-acetyltransferase" evidence="1">
    <location>
        <begin position="129"/>
        <end position="262"/>
    </location>
</feature>
<dbReference type="EMBL" id="FNGW01000007">
    <property type="protein sequence ID" value="SDM25219.1"/>
    <property type="molecule type" value="Genomic_DNA"/>
</dbReference>
<keyword evidence="3" id="KW-1185">Reference proteome</keyword>
<dbReference type="Gene3D" id="3.40.630.30">
    <property type="match status" value="1"/>
</dbReference>
<dbReference type="Proteomes" id="UP000199068">
    <property type="component" value="Unassembled WGS sequence"/>
</dbReference>
<evidence type="ECO:0000259" key="1">
    <source>
        <dbReference type="PROSITE" id="PS51186"/>
    </source>
</evidence>
<name>A0A1G9RPF2_9FIRM</name>
<protein>
    <recommendedName>
        <fullName evidence="1">N-acetyltransferase domain-containing protein</fullName>
    </recommendedName>
</protein>
<sequence length="262" mass="30292">MIQKLSEKDRELVLSYVGKQPSINLFFIGDIEQFGFDKDFQDVWGKFDDIGNLKGVLLRYLNNFIPYYEDVNENLDEFKEIIKSYSGKKLISGKKDLLYKFDGILKNQQSRDTYFCELRDKENLIRYDDSVKLAIGKDASRICDILNTIEEFDTSEHNENIIRDRIEDKSGRAYYIEKDENEILSIAQTTAENSKSAMVVGVATRVGYREKGYMSKCLSNLCNDLLNEGKSLCLFYDNPKAGKIYHKIGFKEIGIWTMMSGE</sequence>
<dbReference type="InterPro" id="IPR016181">
    <property type="entry name" value="Acyl_CoA_acyltransferase"/>
</dbReference>
<dbReference type="RefSeq" id="WP_092726891.1">
    <property type="nucleotide sequence ID" value="NZ_FNGW01000007.1"/>
</dbReference>
<reference evidence="2 3" key="1">
    <citation type="submission" date="2016-10" db="EMBL/GenBank/DDBJ databases">
        <authorList>
            <person name="de Groot N.N."/>
        </authorList>
    </citation>
    <scope>NUCLEOTIDE SEQUENCE [LARGE SCALE GENOMIC DNA]</scope>
    <source>
        <strain evidence="2 3">DSM 797</strain>
    </source>
</reference>
<dbReference type="GO" id="GO:0016747">
    <property type="term" value="F:acyltransferase activity, transferring groups other than amino-acyl groups"/>
    <property type="evidence" value="ECO:0007669"/>
    <property type="project" value="InterPro"/>
</dbReference>
<dbReference type="AlphaFoldDB" id="A0A1G9RPF2"/>
<gene>
    <name evidence="2" type="ORF">SAMN04515677_10790</name>
</gene>
<dbReference type="PROSITE" id="PS51186">
    <property type="entry name" value="GNAT"/>
    <property type="match status" value="1"/>
</dbReference>
<organism evidence="2 3">
    <name type="scientific">Romboutsia lituseburensis DSM 797</name>
    <dbReference type="NCBI Taxonomy" id="1121325"/>
    <lineage>
        <taxon>Bacteria</taxon>
        <taxon>Bacillati</taxon>
        <taxon>Bacillota</taxon>
        <taxon>Clostridia</taxon>
        <taxon>Peptostreptococcales</taxon>
        <taxon>Peptostreptococcaceae</taxon>
        <taxon>Romboutsia</taxon>
    </lineage>
</organism>
<evidence type="ECO:0000313" key="3">
    <source>
        <dbReference type="Proteomes" id="UP000199068"/>
    </source>
</evidence>
<dbReference type="STRING" id="1121325.SAMN04515677_10790"/>
<dbReference type="InterPro" id="IPR027365">
    <property type="entry name" value="GNAT_acetyltra_YdfB-like"/>
</dbReference>
<dbReference type="Pfam" id="PF12746">
    <property type="entry name" value="GNAT_acetyltran"/>
    <property type="match status" value="1"/>
</dbReference>
<accession>A0A1G9RPF2</accession>
<dbReference type="InterPro" id="IPR000182">
    <property type="entry name" value="GNAT_dom"/>
</dbReference>